<dbReference type="Gene3D" id="1.20.1250.20">
    <property type="entry name" value="MFS general substrate transporter like domains"/>
    <property type="match status" value="1"/>
</dbReference>
<gene>
    <name evidence="8" type="ORF">SNE40_000972</name>
</gene>
<evidence type="ECO:0000256" key="5">
    <source>
        <dbReference type="SAM" id="MobiDB-lite"/>
    </source>
</evidence>
<feature type="transmembrane region" description="Helical" evidence="6">
    <location>
        <begin position="389"/>
        <end position="413"/>
    </location>
</feature>
<dbReference type="Proteomes" id="UP001347796">
    <property type="component" value="Unassembled WGS sequence"/>
</dbReference>
<dbReference type="GO" id="GO:0016020">
    <property type="term" value="C:membrane"/>
    <property type="evidence" value="ECO:0007669"/>
    <property type="project" value="UniProtKB-SubCell"/>
</dbReference>
<dbReference type="CDD" id="cd17317">
    <property type="entry name" value="MFS_SLC22"/>
    <property type="match status" value="1"/>
</dbReference>
<feature type="transmembrane region" description="Helical" evidence="6">
    <location>
        <begin position="361"/>
        <end position="383"/>
    </location>
</feature>
<dbReference type="EMBL" id="JAZGQO010000001">
    <property type="protein sequence ID" value="KAK6195568.1"/>
    <property type="molecule type" value="Genomic_DNA"/>
</dbReference>
<sequence length="531" mass="58452">MLEDLIESVGSSGKFQWMTVMLIMSCKSVISISMLMMAYGGLVPDWWCFPENEKSISAAPLNSSNRYYQVCNETAVCSRNFETDTKTVVSKFDLVCENSWIKPTVTAIQMGGVLVGALIGGQSGDMFGRKKTIYTAILLHSIFNIIIAFSVNWQMFAAFRFIIGGCIGTFLVSVVYPLEFIGRKHRAVVSAIPFWTIGLIILALASYLIRDWKTLHIGLGAVSSPYLLGWFIVPESLRWLSTKDRIEEAKEVLDKIARLNGTTVPENAEAVLRKVAEMEKEKNRSGKKYTYLDIYKGFPMLKKSLCIQLIWFSCSATSYGFSFGISTFSGNFYLNFFLMSVTELTTYFPTIYCLEKIGRRYTCAGALFLAAASCISALIIQAVNDASRSSLITGLSLLAKILTGAGWASLVLLSNESYPTVVRSLGYGAANTMARIGGILSPFIFSLGSNRMIPYIIMAVLLVSSGICALLQKETKGLALEDLIETAGKESESKDRKKSSIYNISSESNGSISSLSHDTRTKSINEISAEM</sequence>
<dbReference type="GO" id="GO:0022857">
    <property type="term" value="F:transmembrane transporter activity"/>
    <property type="evidence" value="ECO:0007669"/>
    <property type="project" value="InterPro"/>
</dbReference>
<feature type="compositionally biased region" description="Low complexity" evidence="5">
    <location>
        <begin position="500"/>
        <end position="516"/>
    </location>
</feature>
<dbReference type="InterPro" id="IPR005829">
    <property type="entry name" value="Sugar_transporter_CS"/>
</dbReference>
<evidence type="ECO:0000256" key="4">
    <source>
        <dbReference type="ARBA" id="ARBA00023136"/>
    </source>
</evidence>
<evidence type="ECO:0000259" key="7">
    <source>
        <dbReference type="PROSITE" id="PS50850"/>
    </source>
</evidence>
<comment type="subcellular location">
    <subcellularLocation>
        <location evidence="1">Membrane</location>
        <topology evidence="1">Multi-pass membrane protein</topology>
    </subcellularLocation>
</comment>
<comment type="caution">
    <text evidence="8">The sequence shown here is derived from an EMBL/GenBank/DDBJ whole genome shotgun (WGS) entry which is preliminary data.</text>
</comment>
<dbReference type="AlphaFoldDB" id="A0AAN8Q7N9"/>
<keyword evidence="3 6" id="KW-1133">Transmembrane helix</keyword>
<keyword evidence="9" id="KW-1185">Reference proteome</keyword>
<dbReference type="Pfam" id="PF00083">
    <property type="entry name" value="Sugar_tr"/>
    <property type="match status" value="1"/>
</dbReference>
<dbReference type="PROSITE" id="PS50850">
    <property type="entry name" value="MFS"/>
    <property type="match status" value="1"/>
</dbReference>
<feature type="transmembrane region" description="Helical" evidence="6">
    <location>
        <begin position="188"/>
        <end position="209"/>
    </location>
</feature>
<name>A0AAN8Q7N9_PATCE</name>
<dbReference type="PROSITE" id="PS00216">
    <property type="entry name" value="SUGAR_TRANSPORT_1"/>
    <property type="match status" value="2"/>
</dbReference>
<keyword evidence="4 6" id="KW-0472">Membrane</keyword>
<dbReference type="InterPro" id="IPR020846">
    <property type="entry name" value="MFS_dom"/>
</dbReference>
<protein>
    <recommendedName>
        <fullName evidence="7">Major facilitator superfamily (MFS) profile domain-containing protein</fullName>
    </recommendedName>
</protein>
<evidence type="ECO:0000256" key="1">
    <source>
        <dbReference type="ARBA" id="ARBA00004141"/>
    </source>
</evidence>
<evidence type="ECO:0000256" key="6">
    <source>
        <dbReference type="SAM" id="Phobius"/>
    </source>
</evidence>
<feature type="transmembrane region" description="Helical" evidence="6">
    <location>
        <begin position="332"/>
        <end position="354"/>
    </location>
</feature>
<feature type="transmembrane region" description="Helical" evidence="6">
    <location>
        <begin position="425"/>
        <end position="446"/>
    </location>
</feature>
<dbReference type="InterPro" id="IPR036259">
    <property type="entry name" value="MFS_trans_sf"/>
</dbReference>
<dbReference type="PANTHER" id="PTHR24064">
    <property type="entry name" value="SOLUTE CARRIER FAMILY 22 MEMBER"/>
    <property type="match status" value="1"/>
</dbReference>
<feature type="transmembrane region" description="Helical" evidence="6">
    <location>
        <begin position="20"/>
        <end position="42"/>
    </location>
</feature>
<feature type="region of interest" description="Disordered" evidence="5">
    <location>
        <begin position="489"/>
        <end position="531"/>
    </location>
</feature>
<feature type="transmembrane region" description="Helical" evidence="6">
    <location>
        <begin position="132"/>
        <end position="151"/>
    </location>
</feature>
<organism evidence="8 9">
    <name type="scientific">Patella caerulea</name>
    <name type="common">Rayed Mediterranean limpet</name>
    <dbReference type="NCBI Taxonomy" id="87958"/>
    <lineage>
        <taxon>Eukaryota</taxon>
        <taxon>Metazoa</taxon>
        <taxon>Spiralia</taxon>
        <taxon>Lophotrochozoa</taxon>
        <taxon>Mollusca</taxon>
        <taxon>Gastropoda</taxon>
        <taxon>Patellogastropoda</taxon>
        <taxon>Patelloidea</taxon>
        <taxon>Patellidae</taxon>
        <taxon>Patella</taxon>
    </lineage>
</organism>
<dbReference type="InterPro" id="IPR005828">
    <property type="entry name" value="MFS_sugar_transport-like"/>
</dbReference>
<proteinExistence type="predicted"/>
<evidence type="ECO:0000256" key="2">
    <source>
        <dbReference type="ARBA" id="ARBA00022692"/>
    </source>
</evidence>
<reference evidence="8 9" key="1">
    <citation type="submission" date="2024-01" db="EMBL/GenBank/DDBJ databases">
        <title>The genome of the rayed Mediterranean limpet Patella caerulea (Linnaeus, 1758).</title>
        <authorList>
            <person name="Anh-Thu Weber A."/>
            <person name="Halstead-Nussloch G."/>
        </authorList>
    </citation>
    <scope>NUCLEOTIDE SEQUENCE [LARGE SCALE GENOMIC DNA]</scope>
    <source>
        <strain evidence="8">AATW-2023a</strain>
        <tissue evidence="8">Whole specimen</tissue>
    </source>
</reference>
<accession>A0AAN8Q7N9</accession>
<feature type="transmembrane region" description="Helical" evidence="6">
    <location>
        <begin position="157"/>
        <end position="176"/>
    </location>
</feature>
<feature type="domain" description="Major facilitator superfamily (MFS) profile" evidence="7">
    <location>
        <begin position="26"/>
        <end position="476"/>
    </location>
</feature>
<dbReference type="SUPFAM" id="SSF103473">
    <property type="entry name" value="MFS general substrate transporter"/>
    <property type="match status" value="1"/>
</dbReference>
<keyword evidence="2 6" id="KW-0812">Transmembrane</keyword>
<evidence type="ECO:0000256" key="3">
    <source>
        <dbReference type="ARBA" id="ARBA00022989"/>
    </source>
</evidence>
<evidence type="ECO:0000313" key="8">
    <source>
        <dbReference type="EMBL" id="KAK6195568.1"/>
    </source>
</evidence>
<feature type="transmembrane region" description="Helical" evidence="6">
    <location>
        <begin position="215"/>
        <end position="233"/>
    </location>
</feature>
<evidence type="ECO:0000313" key="9">
    <source>
        <dbReference type="Proteomes" id="UP001347796"/>
    </source>
</evidence>
<feature type="transmembrane region" description="Helical" evidence="6">
    <location>
        <begin position="452"/>
        <end position="471"/>
    </location>
</feature>
<feature type="transmembrane region" description="Helical" evidence="6">
    <location>
        <begin position="305"/>
        <end position="326"/>
    </location>
</feature>